<proteinExistence type="predicted"/>
<reference evidence="1 2" key="1">
    <citation type="submission" date="2012-06" db="EMBL/GenBank/DDBJ databases">
        <title>The complete genome of Aequorivita sublithincola DSM 14238.</title>
        <authorList>
            <consortium name="US DOE Joint Genome Institute (JGI-PGF)"/>
            <person name="Lucas S."/>
            <person name="Copeland A."/>
            <person name="Lapidus A."/>
            <person name="Goodwin L."/>
            <person name="Pitluck S."/>
            <person name="Peters L."/>
            <person name="Munk A.C.C."/>
            <person name="Kyrpides N."/>
            <person name="Mavromatis K."/>
            <person name="Pagani I."/>
            <person name="Ivanova N."/>
            <person name="Ovchinnikova G."/>
            <person name="Zeytun A."/>
            <person name="Detter J.C."/>
            <person name="Han C."/>
            <person name="Land M."/>
            <person name="Hauser L."/>
            <person name="Markowitz V."/>
            <person name="Cheng J.-F."/>
            <person name="Hugenholtz P."/>
            <person name="Woyke T."/>
            <person name="Wu D."/>
            <person name="Tindall B."/>
            <person name="Faehnrich R."/>
            <person name="Brambilla E."/>
            <person name="Klenk H.-P."/>
            <person name="Eisen J.A."/>
        </authorList>
    </citation>
    <scope>NUCLEOTIDE SEQUENCE [LARGE SCALE GENOMIC DNA]</scope>
    <source>
        <strain evidence="2">DSM 14238 / LMG 21431 / ACAM 643 / 9-3</strain>
    </source>
</reference>
<evidence type="ECO:0000313" key="2">
    <source>
        <dbReference type="Proteomes" id="UP000006049"/>
    </source>
</evidence>
<dbReference type="Proteomes" id="UP000006049">
    <property type="component" value="Chromosome"/>
</dbReference>
<organism evidence="1 2">
    <name type="scientific">Aequorivita sublithincola (strain DSM 14238 / LMG 21431 / ACAM 643 / 9-3)</name>
    <dbReference type="NCBI Taxonomy" id="746697"/>
    <lineage>
        <taxon>Bacteria</taxon>
        <taxon>Pseudomonadati</taxon>
        <taxon>Bacteroidota</taxon>
        <taxon>Flavobacteriia</taxon>
        <taxon>Flavobacteriales</taxon>
        <taxon>Flavobacteriaceae</taxon>
        <taxon>Aequorivita</taxon>
    </lineage>
</organism>
<keyword evidence="2" id="KW-1185">Reference proteome</keyword>
<dbReference type="KEGG" id="asl:Aeqsu_0409"/>
<dbReference type="STRING" id="746697.Aeqsu_0409"/>
<protein>
    <submittedName>
        <fullName evidence="1">Uncharacterized protein</fullName>
    </submittedName>
</protein>
<evidence type="ECO:0000313" key="1">
    <source>
        <dbReference type="EMBL" id="AFL79922.1"/>
    </source>
</evidence>
<sequence>MPSFLIKINIFRASMCKTAISNNFVLAAQARILLERDFYSIQTCVEVT</sequence>
<dbReference type="AlphaFoldDB" id="I3YSF4"/>
<dbReference type="EMBL" id="CP003280">
    <property type="protein sequence ID" value="AFL79922.1"/>
    <property type="molecule type" value="Genomic_DNA"/>
</dbReference>
<dbReference type="HOGENOM" id="CLU_3148589_0_0_10"/>
<gene>
    <name evidence="1" type="ordered locus">Aeqsu_0409</name>
</gene>
<accession>I3YSF4</accession>
<name>I3YSF4_AEQSU</name>